<accession>A0AAV2MY59</accession>
<reference evidence="1" key="1">
    <citation type="submission" date="2024-04" db="EMBL/GenBank/DDBJ databases">
        <authorList>
            <consortium name="Molecular Ecology Group"/>
        </authorList>
    </citation>
    <scope>NUCLEOTIDE SEQUENCE</scope>
</reference>
<dbReference type="Proteomes" id="UP001497644">
    <property type="component" value="Unassembled WGS sequence"/>
</dbReference>
<organism evidence="1 2">
    <name type="scientific">Lasius platythorax</name>
    <dbReference type="NCBI Taxonomy" id="488582"/>
    <lineage>
        <taxon>Eukaryota</taxon>
        <taxon>Metazoa</taxon>
        <taxon>Ecdysozoa</taxon>
        <taxon>Arthropoda</taxon>
        <taxon>Hexapoda</taxon>
        <taxon>Insecta</taxon>
        <taxon>Pterygota</taxon>
        <taxon>Neoptera</taxon>
        <taxon>Endopterygota</taxon>
        <taxon>Hymenoptera</taxon>
        <taxon>Apocrita</taxon>
        <taxon>Aculeata</taxon>
        <taxon>Formicoidea</taxon>
        <taxon>Formicidae</taxon>
        <taxon>Formicinae</taxon>
        <taxon>Lasius</taxon>
        <taxon>Lasius</taxon>
    </lineage>
</organism>
<gene>
    <name evidence="1" type="ORF">LPLAT_LOCUS6905</name>
</gene>
<dbReference type="AlphaFoldDB" id="A0AAV2MY59"/>
<dbReference type="EMBL" id="CAXIPU020000468">
    <property type="protein sequence ID" value="CAL1672228.1"/>
    <property type="molecule type" value="Genomic_DNA"/>
</dbReference>
<evidence type="ECO:0000313" key="2">
    <source>
        <dbReference type="Proteomes" id="UP001497644"/>
    </source>
</evidence>
<comment type="caution">
    <text evidence="1">The sequence shown here is derived from an EMBL/GenBank/DDBJ whole genome shotgun (WGS) entry which is preliminary data.</text>
</comment>
<evidence type="ECO:0000313" key="1">
    <source>
        <dbReference type="EMBL" id="CAL1672228.1"/>
    </source>
</evidence>
<proteinExistence type="predicted"/>
<name>A0AAV2MY59_9HYME</name>
<protein>
    <submittedName>
        <fullName evidence="1">Uncharacterized protein</fullName>
    </submittedName>
</protein>
<sequence>MLYKPYSSSKSSASRSDILTILTRSQRCCFPPALSANVKPSCKTLSVIAFKKKRFAHGLEVSVLPMGLKSASCPWA</sequence>
<keyword evidence="2" id="KW-1185">Reference proteome</keyword>